<evidence type="ECO:0000313" key="2">
    <source>
        <dbReference type="EMBL" id="GAQ78851.1"/>
    </source>
</evidence>
<name>A0A1Y1HPE7_KLENI</name>
<sequence length="256" mass="27277">MDTYQQHIQLPQTGPALFAWPPGEPQTRPDAKRKLEPDANEVVERLNGFVLSPNSLKKRRTGEAVDVSTAPTLIGSSLPQQGFDGAALEIEVDPGQSGDDVQQRPFMVQLPSSSSPDGSPPRGTQNAIIPYPTGNIFPGSTVFQPPAAPFGGNSDLMQALDLKGRGGAEASAALDIPRRLVRNNSCSSLPRSLFFNFSGGESTATEMEEDSDDDPNSKAVIPWAPPPFVLQGVLGASRSRPDQPKEEEMEDVGGVS</sequence>
<feature type="compositionally biased region" description="Polar residues" evidence="1">
    <location>
        <begin position="1"/>
        <end position="12"/>
    </location>
</feature>
<organism evidence="2 3">
    <name type="scientific">Klebsormidium nitens</name>
    <name type="common">Green alga</name>
    <name type="synonym">Ulothrix nitens</name>
    <dbReference type="NCBI Taxonomy" id="105231"/>
    <lineage>
        <taxon>Eukaryota</taxon>
        <taxon>Viridiplantae</taxon>
        <taxon>Streptophyta</taxon>
        <taxon>Klebsormidiophyceae</taxon>
        <taxon>Klebsormidiales</taxon>
        <taxon>Klebsormidiaceae</taxon>
        <taxon>Klebsormidium</taxon>
    </lineage>
</organism>
<protein>
    <submittedName>
        <fullName evidence="2">Uncharacterized protein</fullName>
    </submittedName>
</protein>
<feature type="compositionally biased region" description="Acidic residues" evidence="1">
    <location>
        <begin position="247"/>
        <end position="256"/>
    </location>
</feature>
<evidence type="ECO:0000313" key="3">
    <source>
        <dbReference type="Proteomes" id="UP000054558"/>
    </source>
</evidence>
<evidence type="ECO:0000256" key="1">
    <source>
        <dbReference type="SAM" id="MobiDB-lite"/>
    </source>
</evidence>
<feature type="region of interest" description="Disordered" evidence="1">
    <location>
        <begin position="1"/>
        <end position="34"/>
    </location>
</feature>
<keyword evidence="3" id="KW-1185">Reference proteome</keyword>
<feature type="region of interest" description="Disordered" evidence="1">
    <location>
        <begin position="200"/>
        <end position="256"/>
    </location>
</feature>
<proteinExistence type="predicted"/>
<dbReference type="AlphaFoldDB" id="A0A1Y1HPE7"/>
<reference evidence="2 3" key="1">
    <citation type="journal article" date="2014" name="Nat. Commun.">
        <title>Klebsormidium flaccidum genome reveals primary factors for plant terrestrial adaptation.</title>
        <authorList>
            <person name="Hori K."/>
            <person name="Maruyama F."/>
            <person name="Fujisawa T."/>
            <person name="Togashi T."/>
            <person name="Yamamoto N."/>
            <person name="Seo M."/>
            <person name="Sato S."/>
            <person name="Yamada T."/>
            <person name="Mori H."/>
            <person name="Tajima N."/>
            <person name="Moriyama T."/>
            <person name="Ikeuchi M."/>
            <person name="Watanabe M."/>
            <person name="Wada H."/>
            <person name="Kobayashi K."/>
            <person name="Saito M."/>
            <person name="Masuda T."/>
            <person name="Sasaki-Sekimoto Y."/>
            <person name="Mashiguchi K."/>
            <person name="Awai K."/>
            <person name="Shimojima M."/>
            <person name="Masuda S."/>
            <person name="Iwai M."/>
            <person name="Nobusawa T."/>
            <person name="Narise T."/>
            <person name="Kondo S."/>
            <person name="Saito H."/>
            <person name="Sato R."/>
            <person name="Murakawa M."/>
            <person name="Ihara Y."/>
            <person name="Oshima-Yamada Y."/>
            <person name="Ohtaka K."/>
            <person name="Satoh M."/>
            <person name="Sonobe K."/>
            <person name="Ishii M."/>
            <person name="Ohtani R."/>
            <person name="Kanamori-Sato M."/>
            <person name="Honoki R."/>
            <person name="Miyazaki D."/>
            <person name="Mochizuki H."/>
            <person name="Umetsu J."/>
            <person name="Higashi K."/>
            <person name="Shibata D."/>
            <person name="Kamiya Y."/>
            <person name="Sato N."/>
            <person name="Nakamura Y."/>
            <person name="Tabata S."/>
            <person name="Ida S."/>
            <person name="Kurokawa K."/>
            <person name="Ohta H."/>
        </authorList>
    </citation>
    <scope>NUCLEOTIDE SEQUENCE [LARGE SCALE GENOMIC DNA]</scope>
    <source>
        <strain evidence="2 3">NIES-2285</strain>
    </source>
</reference>
<gene>
    <name evidence="2" type="ORF">KFL_000200030</name>
</gene>
<feature type="compositionally biased region" description="Low complexity" evidence="1">
    <location>
        <begin position="111"/>
        <end position="121"/>
    </location>
</feature>
<accession>A0A1Y1HPE7</accession>
<dbReference type="Proteomes" id="UP000054558">
    <property type="component" value="Unassembled WGS sequence"/>
</dbReference>
<feature type="region of interest" description="Disordered" evidence="1">
    <location>
        <begin position="108"/>
        <end position="127"/>
    </location>
</feature>
<dbReference type="EMBL" id="DF236969">
    <property type="protein sequence ID" value="GAQ78851.1"/>
    <property type="molecule type" value="Genomic_DNA"/>
</dbReference>